<keyword evidence="1" id="KW-0175">Coiled coil</keyword>
<feature type="compositionally biased region" description="Low complexity" evidence="2">
    <location>
        <begin position="304"/>
        <end position="324"/>
    </location>
</feature>
<feature type="region of interest" description="Disordered" evidence="2">
    <location>
        <begin position="629"/>
        <end position="663"/>
    </location>
</feature>
<dbReference type="AlphaFoldDB" id="A0AAD6G8T2"/>
<name>A0AAD6G8T2_9EURO</name>
<proteinExistence type="predicted"/>
<reference evidence="3 4" key="1">
    <citation type="journal article" date="2023" name="IMA Fungus">
        <title>Comparative genomic study of the Penicillium genus elucidates a diverse pangenome and 15 lateral gene transfer events.</title>
        <authorList>
            <person name="Petersen C."/>
            <person name="Sorensen T."/>
            <person name="Nielsen M.R."/>
            <person name="Sondergaard T.E."/>
            <person name="Sorensen J.L."/>
            <person name="Fitzpatrick D.A."/>
            <person name="Frisvad J.C."/>
            <person name="Nielsen K.L."/>
        </authorList>
    </citation>
    <scope>NUCLEOTIDE SEQUENCE [LARGE SCALE GENOMIC DNA]</scope>
    <source>
        <strain evidence="3 4">IBT 35679</strain>
    </source>
</reference>
<protein>
    <submittedName>
        <fullName evidence="3">Uncharacterized protein</fullName>
    </submittedName>
</protein>
<gene>
    <name evidence="3" type="ORF">N7494_011026</name>
</gene>
<dbReference type="Proteomes" id="UP001220324">
    <property type="component" value="Unassembled WGS sequence"/>
</dbReference>
<organism evidence="3 4">
    <name type="scientific">Penicillium frequentans</name>
    <dbReference type="NCBI Taxonomy" id="3151616"/>
    <lineage>
        <taxon>Eukaryota</taxon>
        <taxon>Fungi</taxon>
        <taxon>Dikarya</taxon>
        <taxon>Ascomycota</taxon>
        <taxon>Pezizomycotina</taxon>
        <taxon>Eurotiomycetes</taxon>
        <taxon>Eurotiomycetidae</taxon>
        <taxon>Eurotiales</taxon>
        <taxon>Aspergillaceae</taxon>
        <taxon>Penicillium</taxon>
    </lineage>
</organism>
<feature type="coiled-coil region" evidence="1">
    <location>
        <begin position="14"/>
        <end position="71"/>
    </location>
</feature>
<feature type="region of interest" description="Disordered" evidence="2">
    <location>
        <begin position="96"/>
        <end position="171"/>
    </location>
</feature>
<feature type="compositionally biased region" description="Basic and acidic residues" evidence="2">
    <location>
        <begin position="389"/>
        <end position="403"/>
    </location>
</feature>
<feature type="compositionally biased region" description="Basic residues" evidence="2">
    <location>
        <begin position="325"/>
        <end position="345"/>
    </location>
</feature>
<dbReference type="EMBL" id="JAQIZZ010000008">
    <property type="protein sequence ID" value="KAJ5524376.1"/>
    <property type="molecule type" value="Genomic_DNA"/>
</dbReference>
<accession>A0AAD6G8T2</accession>
<evidence type="ECO:0000313" key="3">
    <source>
        <dbReference type="EMBL" id="KAJ5524376.1"/>
    </source>
</evidence>
<comment type="caution">
    <text evidence="3">The sequence shown here is derived from an EMBL/GenBank/DDBJ whole genome shotgun (WGS) entry which is preliminary data.</text>
</comment>
<feature type="compositionally biased region" description="Low complexity" evidence="2">
    <location>
        <begin position="346"/>
        <end position="357"/>
    </location>
</feature>
<feature type="compositionally biased region" description="Basic residues" evidence="2">
    <location>
        <begin position="294"/>
        <end position="303"/>
    </location>
</feature>
<evidence type="ECO:0000256" key="1">
    <source>
        <dbReference type="SAM" id="Coils"/>
    </source>
</evidence>
<evidence type="ECO:0000313" key="4">
    <source>
        <dbReference type="Proteomes" id="UP001220324"/>
    </source>
</evidence>
<evidence type="ECO:0000256" key="2">
    <source>
        <dbReference type="SAM" id="MobiDB-lite"/>
    </source>
</evidence>
<feature type="region of interest" description="Disordered" evidence="2">
    <location>
        <begin position="198"/>
        <end position="421"/>
    </location>
</feature>
<feature type="compositionally biased region" description="Basic residues" evidence="2">
    <location>
        <begin position="359"/>
        <end position="372"/>
    </location>
</feature>
<feature type="compositionally biased region" description="Polar residues" evidence="2">
    <location>
        <begin position="232"/>
        <end position="256"/>
    </location>
</feature>
<sequence length="663" mass="74001">MAVPEGESAMDVQMREMREQLALLRKNREFIELQTQLVLEKQRNAEEEKKLQDAKDKLNATRESIVAAQKQTQAVTSAPQDTSSMVAAFIESVRSPNAENPLPVNGHTERATPVKGLNKNGNWVQAGTLPPPGNAFKTPKPSPVNTHQAPKTLPANTPQATPPSPAPSKVIPRYEVWKKKVEQERALAAATAASQNFNGAATAPNGASAPLANQPSGKRPGEGTDMTPFKIQKQNPPTPQVGNQPPQPQISSTSALSGAEKRLEQRLQQLPVEQPNGQIKESVPPTGPRERVRSPPRHPRARSPSRPGRGYSPPRSMRAPSPSRYRARSPSRHRARSHSRPRARSPSRSGRARSPPRGYRPRSPSRRRRTRSPPRERFRSPPASCYASPRRERSPPRAPRERTPPMAPRAHTPAPPKQNQHILLGSPVATAPFQNRQVPPAPAPIQKPQALAVGNPPKPTVPVYGAADWQECRNFTCSIEAHFQKYSTFYHNDETKVETGKLVLAAPLMDRWNAYTMQLPRATWLTFCTFLVELLPPDGTEEECRRTYSSIKQRPTQSVRDFVLIMLRYHKCWTGNNHNRLRHLWDRIVQPLKNHSEKSWKDFEDFHEFVEYLEGVEAFMIAQEIPFGDGMTPKSTRSKSVGPSKRGRGGGERGRGRGKRGRG</sequence>
<keyword evidence="4" id="KW-1185">Reference proteome</keyword>